<dbReference type="AlphaFoldDB" id="A0ABD0RTN5"/>
<proteinExistence type="predicted"/>
<reference evidence="1 2" key="1">
    <citation type="submission" date="2024-05" db="EMBL/GenBank/DDBJ databases">
        <title>Genome sequencing and assembly of Indian major carp, Cirrhinus mrigala (Hamilton, 1822).</title>
        <authorList>
            <person name="Mohindra V."/>
            <person name="Chowdhury L.M."/>
            <person name="Lal K."/>
            <person name="Jena J.K."/>
        </authorList>
    </citation>
    <scope>NUCLEOTIDE SEQUENCE [LARGE SCALE GENOMIC DNA]</scope>
    <source>
        <strain evidence="1">CM1030</strain>
        <tissue evidence="1">Blood</tissue>
    </source>
</reference>
<organism evidence="1 2">
    <name type="scientific">Cirrhinus mrigala</name>
    <name type="common">Mrigala</name>
    <dbReference type="NCBI Taxonomy" id="683832"/>
    <lineage>
        <taxon>Eukaryota</taxon>
        <taxon>Metazoa</taxon>
        <taxon>Chordata</taxon>
        <taxon>Craniata</taxon>
        <taxon>Vertebrata</taxon>
        <taxon>Euteleostomi</taxon>
        <taxon>Actinopterygii</taxon>
        <taxon>Neopterygii</taxon>
        <taxon>Teleostei</taxon>
        <taxon>Ostariophysi</taxon>
        <taxon>Cypriniformes</taxon>
        <taxon>Cyprinidae</taxon>
        <taxon>Labeoninae</taxon>
        <taxon>Labeonini</taxon>
        <taxon>Cirrhinus</taxon>
    </lineage>
</organism>
<gene>
    <name evidence="1" type="ORF">M9458_005079</name>
</gene>
<evidence type="ECO:0000313" key="2">
    <source>
        <dbReference type="Proteomes" id="UP001529510"/>
    </source>
</evidence>
<accession>A0ABD0RTN5</accession>
<evidence type="ECO:0000313" key="1">
    <source>
        <dbReference type="EMBL" id="KAL0201892.1"/>
    </source>
</evidence>
<protein>
    <submittedName>
        <fullName evidence="1">Uncharacterized protein</fullName>
    </submittedName>
</protein>
<feature type="non-terminal residue" evidence="1">
    <location>
        <position position="67"/>
    </location>
</feature>
<dbReference type="Proteomes" id="UP001529510">
    <property type="component" value="Unassembled WGS sequence"/>
</dbReference>
<dbReference type="EMBL" id="JAMKFB020000002">
    <property type="protein sequence ID" value="KAL0201892.1"/>
    <property type="molecule type" value="Genomic_DNA"/>
</dbReference>
<keyword evidence="2" id="KW-1185">Reference proteome</keyword>
<name>A0ABD0RTN5_CIRMR</name>
<sequence>MSNSAVFESKLKSVLESAVSEILQLHEDGLMLMRLQIRQRDAQIGAMKSRVTALERLLQRVSAASTT</sequence>
<comment type="caution">
    <text evidence="1">The sequence shown here is derived from an EMBL/GenBank/DDBJ whole genome shotgun (WGS) entry which is preliminary data.</text>
</comment>